<dbReference type="EMBL" id="KM051843">
    <property type="protein sequence ID" value="AII28029.1"/>
    <property type="molecule type" value="Genomic_DNA"/>
</dbReference>
<organism evidence="1 2">
    <name type="scientific">Bacillus phage Bobb</name>
    <dbReference type="NCBI Taxonomy" id="1527469"/>
    <lineage>
        <taxon>Viruses</taxon>
        <taxon>Duplodnaviria</taxon>
        <taxon>Heunggongvirae</taxon>
        <taxon>Uroviricota</taxon>
        <taxon>Caudoviricetes</taxon>
        <taxon>Herelleviridae</taxon>
        <taxon>Bastillevirinae</taxon>
        <taxon>Agatevirus</taxon>
        <taxon>Agatevirus bobb</taxon>
    </lineage>
</organism>
<proteinExistence type="predicted"/>
<dbReference type="GeneID" id="20283415"/>
<dbReference type="RefSeq" id="YP_009056397.1">
    <property type="nucleotide sequence ID" value="NC_024792.1"/>
</dbReference>
<evidence type="ECO:0000313" key="1">
    <source>
        <dbReference type="EMBL" id="AII28029.1"/>
    </source>
</evidence>
<accession>A0A076G7T8</accession>
<dbReference type="Proteomes" id="UP000028664">
    <property type="component" value="Segment"/>
</dbReference>
<reference evidence="1 2" key="1">
    <citation type="submission" date="2014-06" db="EMBL/GenBank/DDBJ databases">
        <title>Bioinformatic genomic analysis of Bacillus phage Bobb.</title>
        <authorList>
            <person name="Lewis H.M.N."/>
            <person name="Temple L."/>
            <person name="Barth R.N."/>
            <person name="Bowles K.M."/>
            <person name="Churchin D.I."/>
            <person name="Scott-Croshaw C."/>
            <person name="Glasgow G.H."/>
            <person name="Gloe M.W."/>
            <person name="McGough T.M."/>
            <person name="Nutbrown S.A."/>
            <person name="Romulus S.R."/>
            <person name="Sanders K.A.M."/>
            <person name="Diachok C.R."/>
            <person name="Serigano J.P."/>
            <person name="Shin D."/>
            <person name="Suresh M.H."/>
            <person name="Conner A.R.N."/>
            <person name="Korba R.M."/>
            <person name="Livermore R.J."/>
            <person name="Rohlf M.B."/>
            <person name="Utterback S.D."/>
            <person name="Wilson V.E."/>
        </authorList>
    </citation>
    <scope>NUCLEOTIDE SEQUENCE [LARGE SCALE GENOMIC DNA]</scope>
</reference>
<evidence type="ECO:0000313" key="2">
    <source>
        <dbReference type="Proteomes" id="UP000028664"/>
    </source>
</evidence>
<keyword evidence="2" id="KW-1185">Reference proteome</keyword>
<sequence>MECNNSYCMWNYNGQCCPESKEAIDNATPNELDCPSSLRKDLQSNMYKAVNEINDMMVHRNHKELAAIHKFVSDQRKN</sequence>
<name>A0A076G7T8_9CAUD</name>
<dbReference type="OrthoDB" id="14642at10239"/>
<dbReference type="KEGG" id="vg:20283415"/>
<protein>
    <submittedName>
        <fullName evidence="1">Uncharacterized protein</fullName>
    </submittedName>
</protein>